<name>A0A0R0DGI3_9GAMM</name>
<evidence type="ECO:0000313" key="3">
    <source>
        <dbReference type="EMBL" id="KRG80694.1"/>
    </source>
</evidence>
<comment type="caution">
    <text evidence="3">The sequence shown here is derived from an EMBL/GenBank/DDBJ whole genome shotgun (WGS) entry which is preliminary data.</text>
</comment>
<gene>
    <name evidence="3" type="ORF">ABB34_14405</name>
</gene>
<dbReference type="STRING" id="659018.ABB34_14405"/>
<dbReference type="RefSeq" id="WP_057642065.1">
    <property type="nucleotide sequence ID" value="NZ_LDJP01000108.1"/>
</dbReference>
<dbReference type="PATRIC" id="fig|659018.3.peg.233"/>
<dbReference type="OrthoDB" id="9807535at2"/>
<evidence type="ECO:0000313" key="4">
    <source>
        <dbReference type="Proteomes" id="UP000050940"/>
    </source>
</evidence>
<dbReference type="EMBL" id="LDJP01000108">
    <property type="protein sequence ID" value="KRG80694.1"/>
    <property type="molecule type" value="Genomic_DNA"/>
</dbReference>
<dbReference type="SUPFAM" id="SSF54909">
    <property type="entry name" value="Dimeric alpha+beta barrel"/>
    <property type="match status" value="1"/>
</dbReference>
<dbReference type="PANTHER" id="PTHR35174:SF3">
    <property type="entry name" value="BLL7171 PROTEIN"/>
    <property type="match status" value="1"/>
</dbReference>
<dbReference type="Gene3D" id="3.30.70.1060">
    <property type="entry name" value="Dimeric alpha+beta barrel"/>
    <property type="match status" value="1"/>
</dbReference>
<accession>A0A0R0DGI3</accession>
<evidence type="ECO:0000256" key="1">
    <source>
        <dbReference type="ARBA" id="ARBA00007689"/>
    </source>
</evidence>
<dbReference type="InterPro" id="IPR005545">
    <property type="entry name" value="YCII"/>
</dbReference>
<sequence length="124" mass="13630">MKFMLLINIDPELLQALPPADYDALMRDCLQHADALQAQGVLLQSQKLQPPATARTLRTRGGQARITDGPFAETREILAGFNLIEAADADEAARIARQFPWSAYGSIEVRAVEDLQAERVRVGA</sequence>
<dbReference type="InterPro" id="IPR011008">
    <property type="entry name" value="Dimeric_a/b-barrel"/>
</dbReference>
<protein>
    <recommendedName>
        <fullName evidence="2">YCII-related domain-containing protein</fullName>
    </recommendedName>
</protein>
<evidence type="ECO:0000259" key="2">
    <source>
        <dbReference type="Pfam" id="PF03795"/>
    </source>
</evidence>
<dbReference type="Proteomes" id="UP000050940">
    <property type="component" value="Unassembled WGS sequence"/>
</dbReference>
<organism evidence="3 4">
    <name type="scientific">Stenotrophomonas daejeonensis</name>
    <dbReference type="NCBI Taxonomy" id="659018"/>
    <lineage>
        <taxon>Bacteria</taxon>
        <taxon>Pseudomonadati</taxon>
        <taxon>Pseudomonadota</taxon>
        <taxon>Gammaproteobacteria</taxon>
        <taxon>Lysobacterales</taxon>
        <taxon>Lysobacteraceae</taxon>
        <taxon>Stenotrophomonas</taxon>
    </lineage>
</organism>
<comment type="similarity">
    <text evidence="1">Belongs to the YciI family.</text>
</comment>
<dbReference type="Pfam" id="PF03795">
    <property type="entry name" value="YCII"/>
    <property type="match status" value="1"/>
</dbReference>
<proteinExistence type="inferred from homology"/>
<keyword evidence="4" id="KW-1185">Reference proteome</keyword>
<dbReference type="PANTHER" id="PTHR35174">
    <property type="entry name" value="BLL7171 PROTEIN-RELATED"/>
    <property type="match status" value="1"/>
</dbReference>
<reference evidence="3 4" key="1">
    <citation type="submission" date="2015-05" db="EMBL/GenBank/DDBJ databases">
        <title>Genome sequencing and analysis of members of genus Stenotrophomonas.</title>
        <authorList>
            <person name="Patil P.P."/>
            <person name="Midha S."/>
            <person name="Patil P.B."/>
        </authorList>
    </citation>
    <scope>NUCLEOTIDE SEQUENCE [LARGE SCALE GENOMIC DNA]</scope>
    <source>
        <strain evidence="3 4">JCM 16244</strain>
    </source>
</reference>
<feature type="domain" description="YCII-related" evidence="2">
    <location>
        <begin position="1"/>
        <end position="114"/>
    </location>
</feature>
<dbReference type="AlphaFoldDB" id="A0A0R0DGI3"/>